<dbReference type="PANTHER" id="PTHR22593:SF8">
    <property type="entry name" value="FHA DOMAIN-CONTAINING PROTEIN PS1"/>
    <property type="match status" value="1"/>
</dbReference>
<evidence type="ECO:0000313" key="3">
    <source>
        <dbReference type="Proteomes" id="UP000036987"/>
    </source>
</evidence>
<dbReference type="Gene3D" id="3.40.50.1010">
    <property type="entry name" value="5'-nuclease"/>
    <property type="match status" value="1"/>
</dbReference>
<dbReference type="InterPro" id="IPR002716">
    <property type="entry name" value="PIN_dom"/>
</dbReference>
<dbReference type="Pfam" id="PF13638">
    <property type="entry name" value="PIN_4"/>
    <property type="match status" value="1"/>
</dbReference>
<protein>
    <recommendedName>
        <fullName evidence="1">PIN domain-containing protein</fullName>
    </recommendedName>
</protein>
<sequence length="313" mass="35197">MEAAEGDQKIPVFTVFKKGVIIKNIFFKNPPPTLKSEEDDGDDGYNYGASSAAFTNANSREGRRKWNMVADISCFLNKDSRRSLQLLEGIRGTHLIIPRTVIRELECLKRGESLFRKGANNASSILRWIDKCMVQTDWWIHVQSSEEMMAKLQTPTPPSTPTISVGGESGGCRYLFNKSFMTKMDSAEVVSPKADDHILDCAIRFKKEEEQLVLLTQSISLKIRAMAKGILCETAMEFRESLVSPYSERFMWEESSPRGPTWSCSEDIQLIQCHYHHCPTLKKSVRAAEGAKGLKLILLHNAKYGGEVLRGNA</sequence>
<dbReference type="AlphaFoldDB" id="A0A0K9P3Q9"/>
<dbReference type="OrthoDB" id="444265at2759"/>
<name>A0A0K9P3Q9_ZOSMR</name>
<gene>
    <name evidence="2" type="ORF">ZOSMA_3G00850</name>
</gene>
<keyword evidence="3" id="KW-1185">Reference proteome</keyword>
<organism evidence="2 3">
    <name type="scientific">Zostera marina</name>
    <name type="common">Eelgrass</name>
    <dbReference type="NCBI Taxonomy" id="29655"/>
    <lineage>
        <taxon>Eukaryota</taxon>
        <taxon>Viridiplantae</taxon>
        <taxon>Streptophyta</taxon>
        <taxon>Embryophyta</taxon>
        <taxon>Tracheophyta</taxon>
        <taxon>Spermatophyta</taxon>
        <taxon>Magnoliopsida</taxon>
        <taxon>Liliopsida</taxon>
        <taxon>Zosteraceae</taxon>
        <taxon>Zostera</taxon>
    </lineage>
</organism>
<dbReference type="PANTHER" id="PTHR22593">
    <property type="entry name" value="TRANSMEMBRANE PROTEIN 18"/>
    <property type="match status" value="1"/>
</dbReference>
<dbReference type="EMBL" id="LFYR01001213">
    <property type="protein sequence ID" value="KMZ63604.1"/>
    <property type="molecule type" value="Genomic_DNA"/>
</dbReference>
<dbReference type="OMA" id="NESVMEQ"/>
<dbReference type="STRING" id="29655.A0A0K9P3Q9"/>
<reference evidence="3" key="1">
    <citation type="journal article" date="2016" name="Nature">
        <title>The genome of the seagrass Zostera marina reveals angiosperm adaptation to the sea.</title>
        <authorList>
            <person name="Olsen J.L."/>
            <person name="Rouze P."/>
            <person name="Verhelst B."/>
            <person name="Lin Y.-C."/>
            <person name="Bayer T."/>
            <person name="Collen J."/>
            <person name="Dattolo E."/>
            <person name="De Paoli E."/>
            <person name="Dittami S."/>
            <person name="Maumus F."/>
            <person name="Michel G."/>
            <person name="Kersting A."/>
            <person name="Lauritano C."/>
            <person name="Lohaus R."/>
            <person name="Toepel M."/>
            <person name="Tonon T."/>
            <person name="Vanneste K."/>
            <person name="Amirebrahimi M."/>
            <person name="Brakel J."/>
            <person name="Bostroem C."/>
            <person name="Chovatia M."/>
            <person name="Grimwood J."/>
            <person name="Jenkins J.W."/>
            <person name="Jueterbock A."/>
            <person name="Mraz A."/>
            <person name="Stam W.T."/>
            <person name="Tice H."/>
            <person name="Bornberg-Bauer E."/>
            <person name="Green P.J."/>
            <person name="Pearson G.A."/>
            <person name="Procaccini G."/>
            <person name="Duarte C.M."/>
            <person name="Schmutz J."/>
            <person name="Reusch T.B.H."/>
            <person name="Van de Peer Y."/>
        </authorList>
    </citation>
    <scope>NUCLEOTIDE SEQUENCE [LARGE SCALE GENOMIC DNA]</scope>
    <source>
        <strain evidence="3">cv. Finnish</strain>
    </source>
</reference>
<accession>A0A0K9P3Q9</accession>
<proteinExistence type="predicted"/>
<dbReference type="Proteomes" id="UP000036987">
    <property type="component" value="Unassembled WGS sequence"/>
</dbReference>
<comment type="caution">
    <text evidence="2">The sequence shown here is derived from an EMBL/GenBank/DDBJ whole genome shotgun (WGS) entry which is preliminary data.</text>
</comment>
<feature type="domain" description="PIN" evidence="1">
    <location>
        <begin position="83"/>
        <end position="234"/>
    </location>
</feature>
<evidence type="ECO:0000313" key="2">
    <source>
        <dbReference type="EMBL" id="KMZ63604.1"/>
    </source>
</evidence>
<evidence type="ECO:0000259" key="1">
    <source>
        <dbReference type="Pfam" id="PF13638"/>
    </source>
</evidence>